<evidence type="ECO:0000256" key="1">
    <source>
        <dbReference type="SAM" id="SignalP"/>
    </source>
</evidence>
<dbReference type="RefSeq" id="WP_146863899.1">
    <property type="nucleotide sequence ID" value="NZ_BKAU01000003.1"/>
</dbReference>
<organism evidence="2 3">
    <name type="scientific">Chitinophaga cymbidii</name>
    <dbReference type="NCBI Taxonomy" id="1096750"/>
    <lineage>
        <taxon>Bacteria</taxon>
        <taxon>Pseudomonadati</taxon>
        <taxon>Bacteroidota</taxon>
        <taxon>Chitinophagia</taxon>
        <taxon>Chitinophagales</taxon>
        <taxon>Chitinophagaceae</taxon>
        <taxon>Chitinophaga</taxon>
    </lineage>
</organism>
<feature type="chain" id="PRO_5022222032" evidence="1">
    <location>
        <begin position="23"/>
        <end position="540"/>
    </location>
</feature>
<comment type="caution">
    <text evidence="2">The sequence shown here is derived from an EMBL/GenBank/DDBJ whole genome shotgun (WGS) entry which is preliminary data.</text>
</comment>
<gene>
    <name evidence="2" type="ORF">CCY01nite_31720</name>
</gene>
<dbReference type="AlphaFoldDB" id="A0A512RMJ6"/>
<proteinExistence type="predicted"/>
<dbReference type="EMBL" id="BKAU01000003">
    <property type="protein sequence ID" value="GEP96912.1"/>
    <property type="molecule type" value="Genomic_DNA"/>
</dbReference>
<name>A0A512RMJ6_9BACT</name>
<dbReference type="OrthoDB" id="973569at2"/>
<keyword evidence="1" id="KW-0732">Signal</keyword>
<keyword evidence="3" id="KW-1185">Reference proteome</keyword>
<reference evidence="2 3" key="1">
    <citation type="submission" date="2019-07" db="EMBL/GenBank/DDBJ databases">
        <title>Whole genome shotgun sequence of Chitinophaga cymbidii NBRC 109752.</title>
        <authorList>
            <person name="Hosoyama A."/>
            <person name="Uohara A."/>
            <person name="Ohji S."/>
            <person name="Ichikawa N."/>
        </authorList>
    </citation>
    <scope>NUCLEOTIDE SEQUENCE [LARGE SCALE GENOMIC DNA]</scope>
    <source>
        <strain evidence="2 3">NBRC 109752</strain>
    </source>
</reference>
<accession>A0A512RMJ6</accession>
<protein>
    <submittedName>
        <fullName evidence="2">Uncharacterized protein</fullName>
    </submittedName>
</protein>
<dbReference type="Proteomes" id="UP000321436">
    <property type="component" value="Unassembled WGS sequence"/>
</dbReference>
<feature type="signal peptide" evidence="1">
    <location>
        <begin position="1"/>
        <end position="22"/>
    </location>
</feature>
<sequence>MKYKLYLLLLSVLLLQCQNPLQDVEIQISTDILHYTTLVQVEDGNGNPVSNLTVAITGQDADQIYNLAGTKTFLLQSGVLGLGVHPRSDPEEGMPVMFNIELSGTGFLTQNIPMTIHKGQLQQVIKTDVLNIREAPAGIAVATPTAPLQGGATAEEVTLETAPQNQATEVTKITMPAATQFQDAGGNTLAGGQLGAVIAHVDPSKESALRIFPGGGLISNNVQTPTGNTAGTFIPAGLVNIDMSVGGVAVKHFSQPITVGIQIDPSFTNMNTGGIVKAGDELSIYSYETGAANWKYEGNGTVEMIDGKPTVAFETTHLTWFMVGNFVSSCPSYQSLTLTGTWLTAGIKYPMVVEAMVAGKVVASVNADISVSENTVRMNNLPEQGVSIRVKNENGEILAMRAITGSCSSVNTITLSRPSVINKKVTMQLHVRCPNNVATIGVLPTFYLYYRLAKPTADVSGYKLLGVVEKGFISTTALTPGTVGYDFKAVWGDQVKYAHNKIVAADNTATVGDGEGELIGEIDPANNLQMLQEKCKEFGL</sequence>
<evidence type="ECO:0000313" key="2">
    <source>
        <dbReference type="EMBL" id="GEP96912.1"/>
    </source>
</evidence>
<evidence type="ECO:0000313" key="3">
    <source>
        <dbReference type="Proteomes" id="UP000321436"/>
    </source>
</evidence>